<protein>
    <submittedName>
        <fullName evidence="2">Uncharacterized protein</fullName>
    </submittedName>
</protein>
<accession>A0A8J2P3P3</accession>
<dbReference type="EMBL" id="CAJVCH010109066">
    <property type="protein sequence ID" value="CAG7724366.1"/>
    <property type="molecule type" value="Genomic_DNA"/>
</dbReference>
<feature type="compositionally biased region" description="Basic and acidic residues" evidence="1">
    <location>
        <begin position="1"/>
        <end position="17"/>
    </location>
</feature>
<comment type="caution">
    <text evidence="2">The sequence shown here is derived from an EMBL/GenBank/DDBJ whole genome shotgun (WGS) entry which is preliminary data.</text>
</comment>
<evidence type="ECO:0000313" key="2">
    <source>
        <dbReference type="EMBL" id="CAG7724366.1"/>
    </source>
</evidence>
<name>A0A8J2P3P3_9HEXA</name>
<organism evidence="2 3">
    <name type="scientific">Allacma fusca</name>
    <dbReference type="NCBI Taxonomy" id="39272"/>
    <lineage>
        <taxon>Eukaryota</taxon>
        <taxon>Metazoa</taxon>
        <taxon>Ecdysozoa</taxon>
        <taxon>Arthropoda</taxon>
        <taxon>Hexapoda</taxon>
        <taxon>Collembola</taxon>
        <taxon>Symphypleona</taxon>
        <taxon>Sminthuridae</taxon>
        <taxon>Allacma</taxon>
    </lineage>
</organism>
<evidence type="ECO:0000256" key="1">
    <source>
        <dbReference type="SAM" id="MobiDB-lite"/>
    </source>
</evidence>
<dbReference type="AlphaFoldDB" id="A0A8J2P3P3"/>
<evidence type="ECO:0000313" key="3">
    <source>
        <dbReference type="Proteomes" id="UP000708208"/>
    </source>
</evidence>
<keyword evidence="3" id="KW-1185">Reference proteome</keyword>
<proteinExistence type="predicted"/>
<sequence length="25" mass="2785">MAQAKCLKDCISGKEPQEESEEESD</sequence>
<reference evidence="2" key="1">
    <citation type="submission" date="2021-06" db="EMBL/GenBank/DDBJ databases">
        <authorList>
            <person name="Hodson N. C."/>
            <person name="Mongue J. A."/>
            <person name="Jaron S. K."/>
        </authorList>
    </citation>
    <scope>NUCLEOTIDE SEQUENCE</scope>
</reference>
<feature type="region of interest" description="Disordered" evidence="1">
    <location>
        <begin position="1"/>
        <end position="25"/>
    </location>
</feature>
<dbReference type="Proteomes" id="UP000708208">
    <property type="component" value="Unassembled WGS sequence"/>
</dbReference>
<gene>
    <name evidence="2" type="ORF">AFUS01_LOCUS13397</name>
</gene>
<feature type="non-terminal residue" evidence="2">
    <location>
        <position position="1"/>
    </location>
</feature>